<protein>
    <submittedName>
        <fullName evidence="1">Uncharacterized protein</fullName>
    </submittedName>
</protein>
<reference evidence="1" key="1">
    <citation type="submission" date="2020-03" db="EMBL/GenBank/DDBJ databases">
        <title>The deep terrestrial virosphere.</title>
        <authorList>
            <person name="Holmfeldt K."/>
            <person name="Nilsson E."/>
            <person name="Simone D."/>
            <person name="Lopez-Fernandez M."/>
            <person name="Wu X."/>
            <person name="de Brujin I."/>
            <person name="Lundin D."/>
            <person name="Andersson A."/>
            <person name="Bertilsson S."/>
            <person name="Dopson M."/>
        </authorList>
    </citation>
    <scope>NUCLEOTIDE SEQUENCE</scope>
    <source>
        <strain evidence="1">TM448A02587</strain>
        <strain evidence="2">TM448B02647</strain>
    </source>
</reference>
<dbReference type="EMBL" id="MT144933">
    <property type="protein sequence ID" value="QJI01568.1"/>
    <property type="molecule type" value="Genomic_DNA"/>
</dbReference>
<proteinExistence type="predicted"/>
<evidence type="ECO:0000313" key="1">
    <source>
        <dbReference type="EMBL" id="QJA52263.1"/>
    </source>
</evidence>
<dbReference type="EMBL" id="MT144326">
    <property type="protein sequence ID" value="QJA52263.1"/>
    <property type="molecule type" value="Genomic_DNA"/>
</dbReference>
<name>A0A6H1ZWF6_9ZZZZ</name>
<organism evidence="1">
    <name type="scientific">viral metagenome</name>
    <dbReference type="NCBI Taxonomy" id="1070528"/>
    <lineage>
        <taxon>unclassified sequences</taxon>
        <taxon>metagenomes</taxon>
        <taxon>organismal metagenomes</taxon>
    </lineage>
</organism>
<sequence>MAGEMSEAYLEWLEREEETVGLGAAMRAATDIEEAKKLLTEELGYTPTDAQVEAFTGAGTMKYKTMPEIGVGFERIEHVWGKQSTYRDILTGRFVSPRYVTEAIARLEL</sequence>
<accession>A0A6H1ZWF6</accession>
<evidence type="ECO:0000313" key="2">
    <source>
        <dbReference type="EMBL" id="QJI01568.1"/>
    </source>
</evidence>
<dbReference type="AlphaFoldDB" id="A0A6H1ZWF6"/>
<gene>
    <name evidence="1" type="ORF">TM448A02587_0005</name>
    <name evidence="2" type="ORF">TM448B02647_0005</name>
</gene>